<organism evidence="1 2">
    <name type="scientific">Halalkalicoccus tibetensis</name>
    <dbReference type="NCBI Taxonomy" id="175632"/>
    <lineage>
        <taxon>Archaea</taxon>
        <taxon>Methanobacteriati</taxon>
        <taxon>Methanobacteriota</taxon>
        <taxon>Stenosarchaea group</taxon>
        <taxon>Halobacteria</taxon>
        <taxon>Halobacteriales</taxon>
        <taxon>Halococcaceae</taxon>
        <taxon>Halalkalicoccus</taxon>
    </lineage>
</organism>
<comment type="caution">
    <text evidence="1">The sequence shown here is derived from an EMBL/GenBank/DDBJ whole genome shotgun (WGS) entry which is preliminary data.</text>
</comment>
<dbReference type="Pfam" id="PF04519">
    <property type="entry name" value="Bactofilin"/>
    <property type="match status" value="1"/>
</dbReference>
<name>A0ABD5UZH4_9EURY</name>
<dbReference type="InterPro" id="IPR007607">
    <property type="entry name" value="BacA/B"/>
</dbReference>
<accession>A0ABD5UZH4</accession>
<dbReference type="RefSeq" id="WP_390220510.1">
    <property type="nucleotide sequence ID" value="NZ_JBBMXV010000002.1"/>
</dbReference>
<gene>
    <name evidence="1" type="ORF">ACFQGH_05330</name>
</gene>
<evidence type="ECO:0000313" key="2">
    <source>
        <dbReference type="Proteomes" id="UP001596312"/>
    </source>
</evidence>
<dbReference type="InterPro" id="IPR011004">
    <property type="entry name" value="Trimer_LpxA-like_sf"/>
</dbReference>
<keyword evidence="2" id="KW-1185">Reference proteome</keyword>
<proteinExistence type="predicted"/>
<reference evidence="1 2" key="1">
    <citation type="journal article" date="2019" name="Int. J. Syst. Evol. Microbiol.">
        <title>The Global Catalogue of Microorganisms (GCM) 10K type strain sequencing project: providing services to taxonomists for standard genome sequencing and annotation.</title>
        <authorList>
            <consortium name="The Broad Institute Genomics Platform"/>
            <consortium name="The Broad Institute Genome Sequencing Center for Infectious Disease"/>
            <person name="Wu L."/>
            <person name="Ma J."/>
        </authorList>
    </citation>
    <scope>NUCLEOTIDE SEQUENCE [LARGE SCALE GENOMIC DNA]</scope>
    <source>
        <strain evidence="1 2">CGMCC 1.3240</strain>
    </source>
</reference>
<dbReference type="Proteomes" id="UP001596312">
    <property type="component" value="Unassembled WGS sequence"/>
</dbReference>
<evidence type="ECO:0000313" key="1">
    <source>
        <dbReference type="EMBL" id="MFC6904618.1"/>
    </source>
</evidence>
<protein>
    <submittedName>
        <fullName evidence="1">Polymer-forming cytoskeletal protein</fullName>
    </submittedName>
</protein>
<dbReference type="EMBL" id="JBHSXQ010000002">
    <property type="protein sequence ID" value="MFC6904618.1"/>
    <property type="molecule type" value="Genomic_DNA"/>
</dbReference>
<dbReference type="SUPFAM" id="SSF51161">
    <property type="entry name" value="Trimeric LpxA-like enzymes"/>
    <property type="match status" value="2"/>
</dbReference>
<dbReference type="Gene3D" id="2.160.10.10">
    <property type="entry name" value="Hexapeptide repeat proteins"/>
    <property type="match status" value="1"/>
</dbReference>
<dbReference type="AlphaFoldDB" id="A0ABD5UZH4"/>
<sequence>MSLRPDPLSALSIPDGTVVEEHDLVADGDVLVGAQSTVEFGIRGRNVVAGERVRFGGHIEAEGDCRLDTWCTVADNVLVGGDAYLGERIEIDGQLVVGGDLDIGDDVQIAEGFEASGWIVIRNPMPTVVFLFMYLTHLLRMGEDDAAEELLEGMFDEEEGPPPLTIPTGATVSDDAWRVSAPADIGRDCRLHGNVRTESISLGEDSEIFGSLRARDDITIAPGAIVHGDVTTRGGTVTVAEDARVWGDISCEHLDLARDGVVDGTIRARGEVNMGLSTDPGGSPQ</sequence>